<dbReference type="Proteomes" id="UP000182057">
    <property type="component" value="Unassembled WGS sequence"/>
</dbReference>
<dbReference type="NCBIfam" id="TIGR01730">
    <property type="entry name" value="RND_mfp"/>
    <property type="match status" value="1"/>
</dbReference>
<dbReference type="Gene3D" id="2.40.50.100">
    <property type="match status" value="1"/>
</dbReference>
<name>A0A1D3UDW0_TANFO</name>
<dbReference type="GO" id="GO:1990281">
    <property type="term" value="C:efflux pump complex"/>
    <property type="evidence" value="ECO:0007669"/>
    <property type="project" value="TreeGrafter"/>
</dbReference>
<reference evidence="3 4" key="1">
    <citation type="submission" date="2016-09" db="EMBL/GenBank/DDBJ databases">
        <authorList>
            <person name="Capua I."/>
            <person name="De Benedictis P."/>
            <person name="Joannis T."/>
            <person name="Lombin L.H."/>
            <person name="Cattoli G."/>
        </authorList>
    </citation>
    <scope>NUCLEOTIDE SEQUENCE [LARGE SCALE GENOMIC DNA]</scope>
    <source>
        <strain evidence="3 4">UB20</strain>
    </source>
</reference>
<organism evidence="3 4">
    <name type="scientific">Tannerella forsythia</name>
    <name type="common">Bacteroides forsythus</name>
    <dbReference type="NCBI Taxonomy" id="28112"/>
    <lineage>
        <taxon>Bacteria</taxon>
        <taxon>Pseudomonadati</taxon>
        <taxon>Bacteroidota</taxon>
        <taxon>Bacteroidia</taxon>
        <taxon>Bacteroidales</taxon>
        <taxon>Tannerellaceae</taxon>
        <taxon>Tannerella</taxon>
    </lineage>
</organism>
<evidence type="ECO:0000256" key="2">
    <source>
        <dbReference type="SAM" id="SignalP"/>
    </source>
</evidence>
<dbReference type="Gene3D" id="2.40.420.20">
    <property type="match status" value="1"/>
</dbReference>
<keyword evidence="2" id="KW-0732">Signal</keyword>
<evidence type="ECO:0000313" key="3">
    <source>
        <dbReference type="EMBL" id="SCQ18359.1"/>
    </source>
</evidence>
<feature type="chain" id="PRO_5008922271" evidence="2">
    <location>
        <begin position="45"/>
        <end position="387"/>
    </location>
</feature>
<dbReference type="SUPFAM" id="SSF111369">
    <property type="entry name" value="HlyD-like secretion proteins"/>
    <property type="match status" value="1"/>
</dbReference>
<protein>
    <submittedName>
        <fullName evidence="3">Putative efflux pump membrane fusion protein</fullName>
    </submittedName>
</protein>
<evidence type="ECO:0000313" key="4">
    <source>
        <dbReference type="Proteomes" id="UP000182057"/>
    </source>
</evidence>
<proteinExistence type="inferred from homology"/>
<gene>
    <name evidence="3" type="ORF">TFUB20_00329</name>
</gene>
<dbReference type="AlphaFoldDB" id="A0A1D3UDW0"/>
<dbReference type="Gene3D" id="2.40.30.170">
    <property type="match status" value="1"/>
</dbReference>
<evidence type="ECO:0000256" key="1">
    <source>
        <dbReference type="ARBA" id="ARBA00009477"/>
    </source>
</evidence>
<dbReference type="GO" id="GO:0015562">
    <property type="term" value="F:efflux transmembrane transporter activity"/>
    <property type="evidence" value="ECO:0007669"/>
    <property type="project" value="TreeGrafter"/>
</dbReference>
<dbReference type="Gene3D" id="1.10.287.470">
    <property type="entry name" value="Helix hairpin bin"/>
    <property type="match status" value="1"/>
</dbReference>
<accession>A0A1D3UDW0</accession>
<dbReference type="EMBL" id="FMMM01000016">
    <property type="protein sequence ID" value="SCQ18359.1"/>
    <property type="molecule type" value="Genomic_DNA"/>
</dbReference>
<dbReference type="InterPro" id="IPR006143">
    <property type="entry name" value="RND_pump_MFP"/>
</dbReference>
<dbReference type="PANTHER" id="PTHR30469">
    <property type="entry name" value="MULTIDRUG RESISTANCE PROTEIN MDTA"/>
    <property type="match status" value="1"/>
</dbReference>
<sequence precursor="true">MNTMQVLYNFQDKRIKHYRMKNMRYIQHLAVVCMTAWGITALFAACNADKQAKTEENVRQLLPDAPAEVTVIPLKTVDFEHELVSNGKISARTVAEVKFQTSEIIADVFVANGDRVTKGQRIAALETYALNNKLEQAKDALERSKLEMHDVLIGQGYKLDNLSAVPDEVMRLAKIKSGFNNAQTNYSMADYDLKQATLVAPVNGIVANLFAKPKTLSKPSEVFCNIIDTQSLEVVFTVLENELGFVRKGDNVKVVPYSMPDIEIKGRVSEINPWVNENGMVQIKATVSYHPQLVEGMNVRVSAFRSVGKQWVVPKTAVVLRTGKQVVFTVVDGKAVWNYVQTGLENATEYTVTGETLKEGDPVIVTGNINLAHESPVKVIQDEKNKE</sequence>
<comment type="similarity">
    <text evidence="1">Belongs to the membrane fusion protein (MFP) (TC 8.A.1) family.</text>
</comment>
<feature type="signal peptide" evidence="2">
    <location>
        <begin position="1"/>
        <end position="44"/>
    </location>
</feature>